<dbReference type="InterPro" id="IPR003593">
    <property type="entry name" value="AAA+_ATPase"/>
</dbReference>
<dbReference type="Pfam" id="PF13538">
    <property type="entry name" value="UvrD_C_2"/>
    <property type="match status" value="1"/>
</dbReference>
<name>A0A1M7NA64_9FIRM</name>
<dbReference type="RefSeq" id="WP_073291309.1">
    <property type="nucleotide sequence ID" value="NZ_FRCP01000026.1"/>
</dbReference>
<evidence type="ECO:0000256" key="2">
    <source>
        <dbReference type="ARBA" id="ARBA00022840"/>
    </source>
</evidence>
<dbReference type="OrthoDB" id="9803432at2"/>
<dbReference type="CDD" id="cd17933">
    <property type="entry name" value="DEXSc_RecD-like"/>
    <property type="match status" value="1"/>
</dbReference>
<keyword evidence="4" id="KW-0378">Hydrolase</keyword>
<dbReference type="Proteomes" id="UP000184038">
    <property type="component" value="Unassembled WGS sequence"/>
</dbReference>
<reference evidence="4 5" key="1">
    <citation type="submission" date="2016-11" db="EMBL/GenBank/DDBJ databases">
        <authorList>
            <person name="Jaros S."/>
            <person name="Januszkiewicz K."/>
            <person name="Wedrychowicz H."/>
        </authorList>
    </citation>
    <scope>NUCLEOTIDE SEQUENCE [LARGE SCALE GENOMIC DNA]</scope>
    <source>
        <strain evidence="4 5">DSM 15930</strain>
    </source>
</reference>
<dbReference type="InterPro" id="IPR050534">
    <property type="entry name" value="Coronavir_polyprotein_1ab"/>
</dbReference>
<dbReference type="Gene3D" id="3.40.50.300">
    <property type="entry name" value="P-loop containing nucleotide triphosphate hydrolases"/>
    <property type="match status" value="2"/>
</dbReference>
<evidence type="ECO:0000313" key="5">
    <source>
        <dbReference type="Proteomes" id="UP000184038"/>
    </source>
</evidence>
<dbReference type="GO" id="GO:0003678">
    <property type="term" value="F:DNA helicase activity"/>
    <property type="evidence" value="ECO:0007669"/>
    <property type="project" value="UniProtKB-ARBA"/>
</dbReference>
<keyword evidence="1" id="KW-0547">Nucleotide-binding</keyword>
<dbReference type="Pfam" id="PF13604">
    <property type="entry name" value="AAA_30"/>
    <property type="match status" value="1"/>
</dbReference>
<organism evidence="4 5">
    <name type="scientific">Anaerosporobacter mobilis DSM 15930</name>
    <dbReference type="NCBI Taxonomy" id="1120996"/>
    <lineage>
        <taxon>Bacteria</taxon>
        <taxon>Bacillati</taxon>
        <taxon>Bacillota</taxon>
        <taxon>Clostridia</taxon>
        <taxon>Lachnospirales</taxon>
        <taxon>Lachnospiraceae</taxon>
        <taxon>Anaerosporobacter</taxon>
    </lineage>
</organism>
<dbReference type="SMART" id="SM00382">
    <property type="entry name" value="AAA"/>
    <property type="match status" value="1"/>
</dbReference>
<dbReference type="CDD" id="cd18809">
    <property type="entry name" value="SF1_C_RecD"/>
    <property type="match status" value="1"/>
</dbReference>
<evidence type="ECO:0000259" key="3">
    <source>
        <dbReference type="SMART" id="SM00382"/>
    </source>
</evidence>
<protein>
    <submittedName>
        <fullName evidence="4">Helicase, putative, RecD/TraA family</fullName>
    </submittedName>
</protein>
<keyword evidence="5" id="KW-1185">Reference proteome</keyword>
<proteinExistence type="predicted"/>
<dbReference type="InterPro" id="IPR027785">
    <property type="entry name" value="UvrD-like_helicase_C"/>
</dbReference>
<dbReference type="GO" id="GO:0005524">
    <property type="term" value="F:ATP binding"/>
    <property type="evidence" value="ECO:0007669"/>
    <property type="project" value="UniProtKB-KW"/>
</dbReference>
<accession>A0A1M7NA64</accession>
<evidence type="ECO:0000313" key="4">
    <source>
        <dbReference type="EMBL" id="SHN00393.1"/>
    </source>
</evidence>
<keyword evidence="4" id="KW-0347">Helicase</keyword>
<keyword evidence="2" id="KW-0067">ATP-binding</keyword>
<dbReference type="Gene3D" id="2.30.30.940">
    <property type="match status" value="1"/>
</dbReference>
<dbReference type="EMBL" id="FRCP01000026">
    <property type="protein sequence ID" value="SHN00393.1"/>
    <property type="molecule type" value="Genomic_DNA"/>
</dbReference>
<dbReference type="STRING" id="1120996.SAMN02746066_04326"/>
<evidence type="ECO:0000256" key="1">
    <source>
        <dbReference type="ARBA" id="ARBA00022741"/>
    </source>
</evidence>
<dbReference type="InterPro" id="IPR027417">
    <property type="entry name" value="P-loop_NTPase"/>
</dbReference>
<gene>
    <name evidence="4" type="ORF">SAMN02746066_04326</name>
</gene>
<sequence length="854" mass="100555">MNEKIKEVFELEMKYYLGYKGATFVEEKRVKNYIKLKSEQYEFQKSEVEPCLYEINQTLTSDLIYNPDRHRYYFQNEYDAEKKIIDYLISQEGKISDRDFTRQIKSAQRASRIKYSEEQEAAIATVFQHRLSVITGGPGTGKTTVIQGIYQVAGKLGYHVRIFAPTGKAAMRIQQATDLFATTIHKGLIEEISSENKNLIIIDEASMVDSYLMGLIIEHWGMFTIVLIGDVNQLPSVGNGEVLFDIIHSGKVAVTYLSKGYRSEETIVANANMALQNMLVKDWKFDASFRFIPVKFRISDEQLGLYDIQINRYKEVVYKYWRHLAEKYDVQDVIILLPLKREDIEQEKFITSDTINEYIQSMRFCRMKENYKYYVGDRVIYTQNRYDNPTGNGINLYNGMTGTVSEQKEDGWLLIQFDNGYDSEFLIHEDDENLELAYALTVHKAQGSEYKAVIFLAMNFHETNRYLFYTAVSRAKEQAIILGRYDLLSYILNIKKYYRRTTFLKDSFSIQRREILKKITYEDGRKWNDECLVYDKNRITFPFDEYGLVNLDNHIIKSDALAGGIYSHDLTKNEMKVLELYFASISIGDAATRFQEFDLRRMNRFRTGRISEAHILEIAEKFRNLFITIEALRYNKNKKAVIEDEWPYVKKSRNKNGKKCLKFFDICEWDKNMKKFILQISDELIPHVFQIQPITGYIKKYPLEFVDRMSPKDVLLFNYFRRYLGKSLVWTYERLSKIFRLEPGTYNTISDFNKFFRELNKSIAANTDMQITFKDYYEEGKNGHLYHKYKIDILEKPIEIAINTMPYSEDETEKDTNLSLQSVSVVPENHPVIRKWKKCIHEITGTEYLRLVDK</sequence>
<dbReference type="PANTHER" id="PTHR43788">
    <property type="entry name" value="DNA2/NAM7 HELICASE FAMILY MEMBER"/>
    <property type="match status" value="1"/>
</dbReference>
<feature type="domain" description="AAA+ ATPase" evidence="3">
    <location>
        <begin position="128"/>
        <end position="295"/>
    </location>
</feature>
<dbReference type="SUPFAM" id="SSF52540">
    <property type="entry name" value="P-loop containing nucleoside triphosphate hydrolases"/>
    <property type="match status" value="1"/>
</dbReference>
<dbReference type="PANTHER" id="PTHR43788:SF6">
    <property type="entry name" value="DNA HELICASE B"/>
    <property type="match status" value="1"/>
</dbReference>
<dbReference type="AlphaFoldDB" id="A0A1M7NA64"/>